<dbReference type="Gene3D" id="2.30.30.20">
    <property type="entry name" value="Aspartate carbamoyltransferase regulatory subunit, C-terminal domain"/>
    <property type="match status" value="1"/>
</dbReference>
<dbReference type="GO" id="GO:0009347">
    <property type="term" value="C:aspartate carbamoyltransferase complex"/>
    <property type="evidence" value="ECO:0007669"/>
    <property type="project" value="InterPro"/>
</dbReference>
<dbReference type="SUPFAM" id="SSF57825">
    <property type="entry name" value="Aspartate carbamoyltransferase, Regulatory-chain, C-terminal domain"/>
    <property type="match status" value="1"/>
</dbReference>
<feature type="domain" description="Aspartate carbamoyltransferase regulatory subunit C-terminal" evidence="5">
    <location>
        <begin position="101"/>
        <end position="147"/>
    </location>
</feature>
<feature type="domain" description="Aspartate carbamoyltransferase regulatory subunit N-terminal" evidence="4">
    <location>
        <begin position="9"/>
        <end position="96"/>
    </location>
</feature>
<evidence type="ECO:0000313" key="6">
    <source>
        <dbReference type="EMBL" id="GAG11085.1"/>
    </source>
</evidence>
<protein>
    <submittedName>
        <fullName evidence="6">Uncharacterized protein</fullName>
    </submittedName>
</protein>
<accession>X0UZ37</accession>
<comment type="caution">
    <text evidence="6">The sequence shown here is derived from an EMBL/GenBank/DDBJ whole genome shotgun (WGS) entry which is preliminary data.</text>
</comment>
<reference evidence="6" key="1">
    <citation type="journal article" date="2014" name="Front. Microbiol.">
        <title>High frequency of phylogenetically diverse reductive dehalogenase-homologous genes in deep subseafloor sedimentary metagenomes.</title>
        <authorList>
            <person name="Kawai M."/>
            <person name="Futagami T."/>
            <person name="Toyoda A."/>
            <person name="Takaki Y."/>
            <person name="Nishi S."/>
            <person name="Hori S."/>
            <person name="Arai W."/>
            <person name="Tsubouchi T."/>
            <person name="Morono Y."/>
            <person name="Uchiyama I."/>
            <person name="Ito T."/>
            <person name="Fujiyama A."/>
            <person name="Inagaki F."/>
            <person name="Takami H."/>
        </authorList>
    </citation>
    <scope>NUCLEOTIDE SEQUENCE</scope>
    <source>
        <strain evidence="6">Expedition CK06-06</strain>
    </source>
</reference>
<dbReference type="Gene3D" id="3.30.70.140">
    <property type="entry name" value="Aspartate carbamoyltransferase regulatory subunit, N-terminal domain"/>
    <property type="match status" value="1"/>
</dbReference>
<evidence type="ECO:0000256" key="3">
    <source>
        <dbReference type="ARBA" id="ARBA00022975"/>
    </source>
</evidence>
<dbReference type="GO" id="GO:0006207">
    <property type="term" value="P:'de novo' pyrimidine nucleobase biosynthetic process"/>
    <property type="evidence" value="ECO:0007669"/>
    <property type="project" value="InterPro"/>
</dbReference>
<dbReference type="InterPro" id="IPR002801">
    <property type="entry name" value="Asp_carbamoylTrfase_reg"/>
</dbReference>
<dbReference type="EMBL" id="BARS01027360">
    <property type="protein sequence ID" value="GAG11085.1"/>
    <property type="molecule type" value="Genomic_DNA"/>
</dbReference>
<keyword evidence="3" id="KW-0665">Pyrimidine biosynthesis</keyword>
<dbReference type="Pfam" id="PF01948">
    <property type="entry name" value="PyrI"/>
    <property type="match status" value="1"/>
</dbReference>
<dbReference type="Pfam" id="PF02748">
    <property type="entry name" value="PyrI_C"/>
    <property type="match status" value="1"/>
</dbReference>
<dbReference type="PANTHER" id="PTHR35805">
    <property type="entry name" value="ASPARTATE CARBAMOYLTRANSFERASE REGULATORY CHAIN"/>
    <property type="match status" value="1"/>
</dbReference>
<evidence type="ECO:0000259" key="4">
    <source>
        <dbReference type="Pfam" id="PF01948"/>
    </source>
</evidence>
<sequence>MVEEKEIIVRKIENGIVIDHIPKMSSSKIIQMLHLYDKFEFYTGINCNSGKIGKKDFIKIVNGDVSNEELNKIALVAPGATVMRIKDFEIVEKIQITISGEIANIVKCPNIGCITNQEPYKITHFIKLSEKPMKIKCKFCEGIFKEGEFEFL</sequence>
<keyword evidence="2" id="KW-0862">Zinc</keyword>
<evidence type="ECO:0000259" key="5">
    <source>
        <dbReference type="Pfam" id="PF02748"/>
    </source>
</evidence>
<keyword evidence="1" id="KW-0479">Metal-binding</keyword>
<gene>
    <name evidence="6" type="ORF">S01H1_42987</name>
</gene>
<dbReference type="GO" id="GO:0006221">
    <property type="term" value="P:pyrimidine nucleotide biosynthetic process"/>
    <property type="evidence" value="ECO:0007669"/>
    <property type="project" value="UniProtKB-KW"/>
</dbReference>
<dbReference type="InterPro" id="IPR036792">
    <property type="entry name" value="Asp_carbatrfase_reg_C_sf"/>
</dbReference>
<dbReference type="InterPro" id="IPR020545">
    <property type="entry name" value="Asp_carbamoyltransf_reg_N"/>
</dbReference>
<dbReference type="SUPFAM" id="SSF54893">
    <property type="entry name" value="Aspartate carbamoyltransferase, Regulatory-chain, N-terminal domain"/>
    <property type="match status" value="1"/>
</dbReference>
<evidence type="ECO:0000256" key="1">
    <source>
        <dbReference type="ARBA" id="ARBA00022723"/>
    </source>
</evidence>
<dbReference type="GO" id="GO:0046872">
    <property type="term" value="F:metal ion binding"/>
    <property type="evidence" value="ECO:0007669"/>
    <property type="project" value="UniProtKB-KW"/>
</dbReference>
<proteinExistence type="predicted"/>
<evidence type="ECO:0000256" key="2">
    <source>
        <dbReference type="ARBA" id="ARBA00022833"/>
    </source>
</evidence>
<name>X0UZ37_9ZZZZ</name>
<dbReference type="AlphaFoldDB" id="X0UZ37"/>
<dbReference type="PANTHER" id="PTHR35805:SF1">
    <property type="entry name" value="ASPARTATE CARBAMOYLTRANSFERASE REGULATORY CHAIN"/>
    <property type="match status" value="1"/>
</dbReference>
<organism evidence="6">
    <name type="scientific">marine sediment metagenome</name>
    <dbReference type="NCBI Taxonomy" id="412755"/>
    <lineage>
        <taxon>unclassified sequences</taxon>
        <taxon>metagenomes</taxon>
        <taxon>ecological metagenomes</taxon>
    </lineage>
</organism>
<dbReference type="InterPro" id="IPR036793">
    <property type="entry name" value="Asp_carbatrfase_reg_N_sf"/>
</dbReference>
<dbReference type="InterPro" id="IPR020542">
    <property type="entry name" value="Asp_carbamoyltrfase_reg_C"/>
</dbReference>